<dbReference type="InterPro" id="IPR037455">
    <property type="entry name" value="LucA/IucC-like"/>
</dbReference>
<organism evidence="5 6">
    <name type="scientific">Paenibacillus wenxiniae</name>
    <dbReference type="NCBI Taxonomy" id="1636843"/>
    <lineage>
        <taxon>Bacteria</taxon>
        <taxon>Bacillati</taxon>
        <taxon>Bacillota</taxon>
        <taxon>Bacilli</taxon>
        <taxon>Bacillales</taxon>
        <taxon>Paenibacillaceae</taxon>
        <taxon>Paenibacillus</taxon>
    </lineage>
</organism>
<dbReference type="PANTHER" id="PTHR34384">
    <property type="entry name" value="L-2,3-DIAMINOPROPANOATE--CITRATE LIGASE"/>
    <property type="match status" value="1"/>
</dbReference>
<evidence type="ECO:0000259" key="4">
    <source>
        <dbReference type="Pfam" id="PF06276"/>
    </source>
</evidence>
<feature type="domain" description="Aerobactin siderophore biosynthesis IucA/IucC-like C-terminal" evidence="4">
    <location>
        <begin position="406"/>
        <end position="576"/>
    </location>
</feature>
<keyword evidence="6" id="KW-1185">Reference proteome</keyword>
<dbReference type="InterPro" id="IPR022770">
    <property type="entry name" value="IucA/IucC-like_C"/>
</dbReference>
<reference evidence="6" key="1">
    <citation type="journal article" date="2019" name="Int. J. Syst. Evol. Microbiol.">
        <title>The Global Catalogue of Microorganisms (GCM) 10K type strain sequencing project: providing services to taxonomists for standard genome sequencing and annotation.</title>
        <authorList>
            <consortium name="The Broad Institute Genomics Platform"/>
            <consortium name="The Broad Institute Genome Sequencing Center for Infectious Disease"/>
            <person name="Wu L."/>
            <person name="Ma J."/>
        </authorList>
    </citation>
    <scope>NUCLEOTIDE SEQUENCE [LARGE SCALE GENOMIC DNA]</scope>
    <source>
        <strain evidence="6">CCUG 54950</strain>
    </source>
</reference>
<accession>A0ABW4RN88</accession>
<dbReference type="PANTHER" id="PTHR34384:SF6">
    <property type="entry name" value="STAPHYLOFERRIN B SYNTHASE"/>
    <property type="match status" value="1"/>
</dbReference>
<dbReference type="Gene3D" id="6.10.250.3370">
    <property type="match status" value="1"/>
</dbReference>
<dbReference type="Pfam" id="PF04183">
    <property type="entry name" value="IucA_IucC"/>
    <property type="match status" value="1"/>
</dbReference>
<dbReference type="EMBL" id="JBHUEH010000032">
    <property type="protein sequence ID" value="MFD1887801.1"/>
    <property type="molecule type" value="Genomic_DNA"/>
</dbReference>
<gene>
    <name evidence="5" type="ORF">ACFSC9_20180</name>
</gene>
<comment type="similarity">
    <text evidence="2">Belongs to the IucA/IucC family.</text>
</comment>
<comment type="pathway">
    <text evidence="1">Siderophore biosynthesis.</text>
</comment>
<feature type="domain" description="Aerobactin siderophore biosynthesis IucA/IucC N-terminal" evidence="3">
    <location>
        <begin position="141"/>
        <end position="385"/>
    </location>
</feature>
<proteinExistence type="inferred from homology"/>
<dbReference type="Gene3D" id="1.10.510.40">
    <property type="match status" value="1"/>
</dbReference>
<dbReference type="InterPro" id="IPR007310">
    <property type="entry name" value="Aerobactin_biosyn_IucA/IucC_N"/>
</dbReference>
<dbReference type="Pfam" id="PF06276">
    <property type="entry name" value="FhuF"/>
    <property type="match status" value="1"/>
</dbReference>
<evidence type="ECO:0000256" key="1">
    <source>
        <dbReference type="ARBA" id="ARBA00004924"/>
    </source>
</evidence>
<dbReference type="Proteomes" id="UP001597233">
    <property type="component" value="Unassembled WGS sequence"/>
</dbReference>
<protein>
    <submittedName>
        <fullName evidence="5">IucA/IucC family protein</fullName>
    </submittedName>
</protein>
<evidence type="ECO:0000313" key="6">
    <source>
        <dbReference type="Proteomes" id="UP001597233"/>
    </source>
</evidence>
<evidence type="ECO:0000256" key="2">
    <source>
        <dbReference type="ARBA" id="ARBA00007832"/>
    </source>
</evidence>
<name>A0ABW4RN88_9BACL</name>
<dbReference type="Gene3D" id="3.30.310.280">
    <property type="match status" value="1"/>
</dbReference>
<sequence>MGTSGMIEVKPQLHSSAYDRVQERIMRQTLEALWFEGILPYERQGEVWQTEGRTADGETVLYSCQAVEKLSFGRIRIQPGTIQREDAPCQDVHLFLQELVGERLEGERIQPFIGELLETLAKDSQCQASLHDQIPEQDRHYEALESHMTDGHPYHPSYKSRLGFSLYDNAAYGPEFDPEVRLYWVAVHKEWADTAVSNEFDVEALYAQHLTAEDNERFTAKIQTYGDPQQYVLLPVHPWQWEHRIEPVFTRQRFDGTLIPLGEGEASYRPQQSIRSLSNRHVADAPYIKLALHMTNTSTSRILAHHTTQNAPLISDWLTSLVQQDALLQQQGFDILREMLGISFRYAHLPALQYGEAYGSLGTIWRENIAGKLQDNEQAWPLNAVSLVQPNGEPFAAAAIAKHGVEAWSQALVNAVVLPIVHLLYAHGIALESHAQNIILVLQDELPKRIIVKDLHDGVRYVPEQLLYSEQAPALHPIPETHRKFNRYSFIHAESVGEVRDYTYDAFFFICMTDLAFALERFGLSEAAFWKLCADTITNYQEQHPQYASRFADYDLFAPDALIEEMTKRRLYGDSELYFRSVSNPLQLARDGKIG</sequence>
<dbReference type="RefSeq" id="WP_347323912.1">
    <property type="nucleotide sequence ID" value="NZ_JBCGUH010000002.1"/>
</dbReference>
<comment type="caution">
    <text evidence="5">The sequence shown here is derived from an EMBL/GenBank/DDBJ whole genome shotgun (WGS) entry which is preliminary data.</text>
</comment>
<evidence type="ECO:0000313" key="5">
    <source>
        <dbReference type="EMBL" id="MFD1887801.1"/>
    </source>
</evidence>
<evidence type="ECO:0000259" key="3">
    <source>
        <dbReference type="Pfam" id="PF04183"/>
    </source>
</evidence>